<keyword evidence="2" id="KW-1185">Reference proteome</keyword>
<dbReference type="PANTHER" id="PTHR46579:SF2">
    <property type="entry name" value="C2H2-TYPE DOMAIN-CONTAINING PROTEIN"/>
    <property type="match status" value="1"/>
</dbReference>
<organism evidence="1 2">
    <name type="scientific">Austropuccinia psidii MF-1</name>
    <dbReference type="NCBI Taxonomy" id="1389203"/>
    <lineage>
        <taxon>Eukaryota</taxon>
        <taxon>Fungi</taxon>
        <taxon>Dikarya</taxon>
        <taxon>Basidiomycota</taxon>
        <taxon>Pucciniomycotina</taxon>
        <taxon>Pucciniomycetes</taxon>
        <taxon>Pucciniales</taxon>
        <taxon>Sphaerophragmiaceae</taxon>
        <taxon>Austropuccinia</taxon>
    </lineage>
</organism>
<comment type="caution">
    <text evidence="1">The sequence shown here is derived from an EMBL/GenBank/DDBJ whole genome shotgun (WGS) entry which is preliminary data.</text>
</comment>
<feature type="non-terminal residue" evidence="1">
    <location>
        <position position="1"/>
    </location>
</feature>
<dbReference type="Proteomes" id="UP000765509">
    <property type="component" value="Unassembled WGS sequence"/>
</dbReference>
<dbReference type="AlphaFoldDB" id="A0A9Q3JVE6"/>
<reference evidence="1" key="1">
    <citation type="submission" date="2021-03" db="EMBL/GenBank/DDBJ databases">
        <title>Draft genome sequence of rust myrtle Austropuccinia psidii MF-1, a brazilian biotype.</title>
        <authorList>
            <person name="Quecine M.C."/>
            <person name="Pachon D.M.R."/>
            <person name="Bonatelli M.L."/>
            <person name="Correr F.H."/>
            <person name="Franceschini L.M."/>
            <person name="Leite T.F."/>
            <person name="Margarido G.R.A."/>
            <person name="Almeida C.A."/>
            <person name="Ferrarezi J.A."/>
            <person name="Labate C.A."/>
        </authorList>
    </citation>
    <scope>NUCLEOTIDE SEQUENCE</scope>
    <source>
        <strain evidence="1">MF-1</strain>
    </source>
</reference>
<evidence type="ECO:0000313" key="1">
    <source>
        <dbReference type="EMBL" id="MBW0570240.1"/>
    </source>
</evidence>
<protein>
    <recommendedName>
        <fullName evidence="3">DUF4218 domain-containing protein</fullName>
    </recommendedName>
</protein>
<evidence type="ECO:0000313" key="2">
    <source>
        <dbReference type="Proteomes" id="UP000765509"/>
    </source>
</evidence>
<accession>A0A9Q3JVE6</accession>
<dbReference type="OrthoDB" id="2505988at2759"/>
<dbReference type="EMBL" id="AVOT02085860">
    <property type="protein sequence ID" value="MBW0570240.1"/>
    <property type="molecule type" value="Genomic_DNA"/>
</dbReference>
<gene>
    <name evidence="1" type="ORF">O181_109955</name>
</gene>
<name>A0A9Q3JVE6_9BASI</name>
<dbReference type="PANTHER" id="PTHR46579">
    <property type="entry name" value="F5/8 TYPE C DOMAIN-CONTAINING PROTEIN-RELATED"/>
    <property type="match status" value="1"/>
</dbReference>
<proteinExistence type="predicted"/>
<sequence>MYPNNSTTPTHCINQTLQTPPFLADSESQIPQSLSSSEDLSRICGTSLFQRCKIGQSPIKTDAYQSFYNWLGRLFSCPGIETALDSSATIASEPFNPDSEAYDIQHSIMWKQLLGPNQTQFTKHSGNLTFGIAPGPKEPSLEEVNWVLRPIVEHLKVLWDPGLHLSQTHMYPKGRMIFAAILPFFVDLPALRHALGFAAPTANCMCSYCLLEKSQINNLDPQTWPLRNLSDHKHWATQSQDALNNNSKLKILQEHGVRYSVMLELPYWDVIKYHVVDAMHNLLLGMLKWHCQRFWCVSDIADEENPKGISATEFMDLLADAAAPLKGLHSNNFTEAETETNEDSGVSLNRLEFCSNESIDDTFSPHLEDGGWGGQILGKASFGRLKADEWRNLFTIQLPLTLAVYWSTGGPSAHSLFRNFAHLVSSVNIALKRSLTSELVRKYRYHNLEYLKSFLILFPEVTLAPNHHMSIHLSDCLEKFGPSRAWWSFSMERLMGRILKASHNNRL</sequence>
<evidence type="ECO:0008006" key="3">
    <source>
        <dbReference type="Google" id="ProtNLM"/>
    </source>
</evidence>